<dbReference type="Pfam" id="PF00903">
    <property type="entry name" value="Glyoxalase"/>
    <property type="match status" value="1"/>
</dbReference>
<dbReference type="GO" id="GO:0016829">
    <property type="term" value="F:lyase activity"/>
    <property type="evidence" value="ECO:0007669"/>
    <property type="project" value="UniProtKB-KW"/>
</dbReference>
<keyword evidence="3" id="KW-1185">Reference proteome</keyword>
<dbReference type="SUPFAM" id="SSF54593">
    <property type="entry name" value="Glyoxalase/Bleomycin resistance protein/Dihydroxybiphenyl dioxygenase"/>
    <property type="match status" value="1"/>
</dbReference>
<dbReference type="AlphaFoldDB" id="A0A517MV01"/>
<protein>
    <submittedName>
        <fullName evidence="2">Putative lyase</fullName>
    </submittedName>
</protein>
<evidence type="ECO:0000313" key="2">
    <source>
        <dbReference type="EMBL" id="QDS98708.1"/>
    </source>
</evidence>
<dbReference type="PANTHER" id="PTHR46142">
    <property type="match status" value="1"/>
</dbReference>
<proteinExistence type="predicted"/>
<dbReference type="PANTHER" id="PTHR46142:SF3">
    <property type="entry name" value="F18B13.24 PROTEIN"/>
    <property type="match status" value="1"/>
</dbReference>
<keyword evidence="2" id="KW-0456">Lyase</keyword>
<dbReference type="PROSITE" id="PS51819">
    <property type="entry name" value="VOC"/>
    <property type="match status" value="1"/>
</dbReference>
<name>A0A517MV01_9BACT</name>
<reference evidence="2 3" key="1">
    <citation type="submission" date="2019-02" db="EMBL/GenBank/DDBJ databases">
        <title>Deep-cultivation of Planctomycetes and their phenomic and genomic characterization uncovers novel biology.</title>
        <authorList>
            <person name="Wiegand S."/>
            <person name="Jogler M."/>
            <person name="Boedeker C."/>
            <person name="Pinto D."/>
            <person name="Vollmers J."/>
            <person name="Rivas-Marin E."/>
            <person name="Kohn T."/>
            <person name="Peeters S.H."/>
            <person name="Heuer A."/>
            <person name="Rast P."/>
            <person name="Oberbeckmann S."/>
            <person name="Bunk B."/>
            <person name="Jeske O."/>
            <person name="Meyerdierks A."/>
            <person name="Storesund J.E."/>
            <person name="Kallscheuer N."/>
            <person name="Luecker S."/>
            <person name="Lage O.M."/>
            <person name="Pohl T."/>
            <person name="Merkel B.J."/>
            <person name="Hornburger P."/>
            <person name="Mueller R.-W."/>
            <person name="Bruemmer F."/>
            <person name="Labrenz M."/>
            <person name="Spormann A.M."/>
            <person name="Op den Camp H."/>
            <person name="Overmann J."/>
            <person name="Amann R."/>
            <person name="Jetten M.S.M."/>
            <person name="Mascher T."/>
            <person name="Medema M.H."/>
            <person name="Devos D.P."/>
            <person name="Kaster A.-K."/>
            <person name="Ovreas L."/>
            <person name="Rohde M."/>
            <person name="Galperin M.Y."/>
            <person name="Jogler C."/>
        </authorList>
    </citation>
    <scope>NUCLEOTIDE SEQUENCE [LARGE SCALE GENOMIC DNA]</scope>
    <source>
        <strain evidence="2 3">HG15A2</strain>
    </source>
</reference>
<feature type="domain" description="VOC" evidence="1">
    <location>
        <begin position="9"/>
        <end position="129"/>
    </location>
</feature>
<dbReference type="EMBL" id="CP036263">
    <property type="protein sequence ID" value="QDS98708.1"/>
    <property type="molecule type" value="Genomic_DNA"/>
</dbReference>
<gene>
    <name evidence="2" type="ORF">HG15A2_19900</name>
</gene>
<dbReference type="InterPro" id="IPR037523">
    <property type="entry name" value="VOC_core"/>
</dbReference>
<dbReference type="Gene3D" id="3.10.180.10">
    <property type="entry name" value="2,3-Dihydroxybiphenyl 1,2-Dioxygenase, domain 1"/>
    <property type="match status" value="1"/>
</dbReference>
<dbReference type="RefSeq" id="WP_145059936.1">
    <property type="nucleotide sequence ID" value="NZ_CP036263.1"/>
</dbReference>
<organism evidence="2 3">
    <name type="scientific">Adhaeretor mobilis</name>
    <dbReference type="NCBI Taxonomy" id="1930276"/>
    <lineage>
        <taxon>Bacteria</taxon>
        <taxon>Pseudomonadati</taxon>
        <taxon>Planctomycetota</taxon>
        <taxon>Planctomycetia</taxon>
        <taxon>Pirellulales</taxon>
        <taxon>Lacipirellulaceae</taxon>
        <taxon>Adhaeretor</taxon>
    </lineage>
</organism>
<sequence length="139" mass="15801">MPAPLSVGPLNHLALPTIDPERASEFYCDVLGFEQTSRANFSFRGSWLLNRETGLMIHLIHDSDHSPALNQPINTRTSHIAMQTADYDQAIEQLTEHAVAFVERVLPDYSYRQVFFRDLDGNVLELGEWPEPLTMFPDS</sequence>
<dbReference type="InterPro" id="IPR029068">
    <property type="entry name" value="Glyas_Bleomycin-R_OHBP_Dase"/>
</dbReference>
<evidence type="ECO:0000259" key="1">
    <source>
        <dbReference type="PROSITE" id="PS51819"/>
    </source>
</evidence>
<accession>A0A517MV01</accession>
<dbReference type="Proteomes" id="UP000319852">
    <property type="component" value="Chromosome"/>
</dbReference>
<dbReference type="OrthoDB" id="9800322at2"/>
<evidence type="ECO:0000313" key="3">
    <source>
        <dbReference type="Proteomes" id="UP000319852"/>
    </source>
</evidence>
<dbReference type="InterPro" id="IPR004360">
    <property type="entry name" value="Glyas_Fos-R_dOase_dom"/>
</dbReference>
<dbReference type="KEGG" id="amob:HG15A2_19900"/>